<dbReference type="InterPro" id="IPR012349">
    <property type="entry name" value="Split_barrel_FMN-bd"/>
</dbReference>
<organism evidence="4 5">
    <name type="scientific">Georgenia soli</name>
    <dbReference type="NCBI Taxonomy" id="638953"/>
    <lineage>
        <taxon>Bacteria</taxon>
        <taxon>Bacillati</taxon>
        <taxon>Actinomycetota</taxon>
        <taxon>Actinomycetes</taxon>
        <taxon>Micrococcales</taxon>
        <taxon>Bogoriellaceae</taxon>
        <taxon>Georgenia</taxon>
    </lineage>
</organism>
<gene>
    <name evidence="4" type="ORF">ATJ97_2339</name>
</gene>
<dbReference type="SUPFAM" id="SSF50475">
    <property type="entry name" value="FMN-binding split barrel"/>
    <property type="match status" value="1"/>
</dbReference>
<dbReference type="SMART" id="SM00903">
    <property type="entry name" value="Flavin_Reduct"/>
    <property type="match status" value="1"/>
</dbReference>
<accession>A0A2A9EMS4</accession>
<comment type="caution">
    <text evidence="4">The sequence shown here is derived from an EMBL/GenBank/DDBJ whole genome shotgun (WGS) entry which is preliminary data.</text>
</comment>
<dbReference type="Gene3D" id="2.30.110.10">
    <property type="entry name" value="Electron Transport, Fmn-binding Protein, Chain A"/>
    <property type="match status" value="1"/>
</dbReference>
<dbReference type="PANTHER" id="PTHR30466">
    <property type="entry name" value="FLAVIN REDUCTASE"/>
    <property type="match status" value="1"/>
</dbReference>
<dbReference type="Pfam" id="PF01613">
    <property type="entry name" value="Flavin_Reduct"/>
    <property type="match status" value="1"/>
</dbReference>
<dbReference type="EMBL" id="PDJI01000004">
    <property type="protein sequence ID" value="PFG39821.1"/>
    <property type="molecule type" value="Genomic_DNA"/>
</dbReference>
<evidence type="ECO:0000313" key="4">
    <source>
        <dbReference type="EMBL" id="PFG39821.1"/>
    </source>
</evidence>
<dbReference type="PANTHER" id="PTHR30466:SF11">
    <property type="entry name" value="FLAVIN-DEPENDENT MONOOXYGENASE, REDUCTASE SUBUNIT HSAB"/>
    <property type="match status" value="1"/>
</dbReference>
<dbReference type="OrthoDB" id="9792858at2"/>
<dbReference type="InterPro" id="IPR002563">
    <property type="entry name" value="Flavin_Rdtase-like_dom"/>
</dbReference>
<comment type="similarity">
    <text evidence="1">Belongs to the non-flavoprotein flavin reductase family.</text>
</comment>
<dbReference type="GO" id="GO:0042602">
    <property type="term" value="F:riboflavin reductase (NADPH) activity"/>
    <property type="evidence" value="ECO:0007669"/>
    <property type="project" value="TreeGrafter"/>
</dbReference>
<evidence type="ECO:0000313" key="5">
    <source>
        <dbReference type="Proteomes" id="UP000222106"/>
    </source>
</evidence>
<evidence type="ECO:0000256" key="1">
    <source>
        <dbReference type="ARBA" id="ARBA00008898"/>
    </source>
</evidence>
<evidence type="ECO:0000256" key="2">
    <source>
        <dbReference type="ARBA" id="ARBA00023002"/>
    </source>
</evidence>
<dbReference type="RefSeq" id="WP_098483855.1">
    <property type="nucleotide sequence ID" value="NZ_PDJI01000004.1"/>
</dbReference>
<protein>
    <submittedName>
        <fullName evidence="4">Flavin reductase (DIM6/NTAB) family NADH-FMN oxidoreductase RutF</fullName>
    </submittedName>
</protein>
<evidence type="ECO:0000259" key="3">
    <source>
        <dbReference type="SMART" id="SM00903"/>
    </source>
</evidence>
<dbReference type="AlphaFoldDB" id="A0A2A9EMS4"/>
<proteinExistence type="inferred from homology"/>
<keyword evidence="2" id="KW-0560">Oxidoreductase</keyword>
<sequence>MTTTPQRPDVISLRRMFAQFPTGVVALAATVEGQDHVFVASSFTVGVSQEPPLVMLAVQRTSSTWPKLRNASTIGVSILSKEHRLICRQLSHRAPERRLRDVPFTRQGTAILVDEAAGYFVCRIHDEHPAGDHTIAVLEVLDLKPADGTDPLVFHRSGFATVGVA</sequence>
<reference evidence="4 5" key="1">
    <citation type="submission" date="2017-10" db="EMBL/GenBank/DDBJ databases">
        <title>Sequencing the genomes of 1000 actinobacteria strains.</title>
        <authorList>
            <person name="Klenk H.-P."/>
        </authorList>
    </citation>
    <scope>NUCLEOTIDE SEQUENCE [LARGE SCALE GENOMIC DNA]</scope>
    <source>
        <strain evidence="4 5">DSM 21838</strain>
    </source>
</reference>
<keyword evidence="5" id="KW-1185">Reference proteome</keyword>
<feature type="domain" description="Flavin reductase like" evidence="3">
    <location>
        <begin position="17"/>
        <end position="161"/>
    </location>
</feature>
<dbReference type="InterPro" id="IPR050268">
    <property type="entry name" value="NADH-dep_flavin_reductase"/>
</dbReference>
<name>A0A2A9EMS4_9MICO</name>
<dbReference type="GO" id="GO:0010181">
    <property type="term" value="F:FMN binding"/>
    <property type="evidence" value="ECO:0007669"/>
    <property type="project" value="InterPro"/>
</dbReference>
<dbReference type="Proteomes" id="UP000222106">
    <property type="component" value="Unassembled WGS sequence"/>
</dbReference>